<feature type="compositionally biased region" description="Low complexity" evidence="6">
    <location>
        <begin position="439"/>
        <end position="451"/>
    </location>
</feature>
<feature type="domain" description="RNA-polymerase II-associated protein 3-like C-terminal" evidence="7">
    <location>
        <begin position="831"/>
        <end position="923"/>
    </location>
</feature>
<organism evidence="8 9">
    <name type="scientific">Huso huso</name>
    <name type="common">Beluga</name>
    <name type="synonym">Acipenser huso</name>
    <dbReference type="NCBI Taxonomy" id="61971"/>
    <lineage>
        <taxon>Eukaryota</taxon>
        <taxon>Metazoa</taxon>
        <taxon>Chordata</taxon>
        <taxon>Craniata</taxon>
        <taxon>Vertebrata</taxon>
        <taxon>Euteleostomi</taxon>
        <taxon>Actinopterygii</taxon>
        <taxon>Chondrostei</taxon>
        <taxon>Acipenseriformes</taxon>
        <taxon>Acipenseridae</taxon>
        <taxon>Huso</taxon>
    </lineage>
</organism>
<keyword evidence="3" id="KW-0677">Repeat</keyword>
<feature type="compositionally biased region" description="Basic and acidic residues" evidence="6">
    <location>
        <begin position="327"/>
        <end position="339"/>
    </location>
</feature>
<feature type="repeat" description="TPR" evidence="5">
    <location>
        <begin position="685"/>
        <end position="718"/>
    </location>
</feature>
<dbReference type="InterPro" id="IPR019734">
    <property type="entry name" value="TPR_rpt"/>
</dbReference>
<evidence type="ECO:0000256" key="6">
    <source>
        <dbReference type="SAM" id="MobiDB-lite"/>
    </source>
</evidence>
<dbReference type="Proteomes" id="UP001369086">
    <property type="component" value="Unassembled WGS sequence"/>
</dbReference>
<evidence type="ECO:0000313" key="9">
    <source>
        <dbReference type="Proteomes" id="UP001369086"/>
    </source>
</evidence>
<feature type="region of interest" description="Disordered" evidence="6">
    <location>
        <begin position="139"/>
        <end position="160"/>
    </location>
</feature>
<dbReference type="PROSITE" id="PS50005">
    <property type="entry name" value="TPR"/>
    <property type="match status" value="3"/>
</dbReference>
<keyword evidence="4 5" id="KW-0802">TPR repeat</keyword>
<evidence type="ECO:0000256" key="1">
    <source>
        <dbReference type="ARBA" id="ARBA00004496"/>
    </source>
</evidence>
<feature type="compositionally biased region" description="Acidic residues" evidence="6">
    <location>
        <begin position="352"/>
        <end position="362"/>
    </location>
</feature>
<dbReference type="PANTHER" id="PTHR45984">
    <property type="entry name" value="RNA (RNA) POLYMERASE II ASSOCIATED PROTEIN HOMOLOG"/>
    <property type="match status" value="1"/>
</dbReference>
<dbReference type="SUPFAM" id="SSF48452">
    <property type="entry name" value="TPR-like"/>
    <property type="match status" value="3"/>
</dbReference>
<dbReference type="InterPro" id="IPR011990">
    <property type="entry name" value="TPR-like_helical_dom_sf"/>
</dbReference>
<protein>
    <submittedName>
        <fullName evidence="8">Sperm-associated antigen 1 isoform X1</fullName>
    </submittedName>
</protein>
<dbReference type="InterPro" id="IPR025986">
    <property type="entry name" value="RPAP3-like_C"/>
</dbReference>
<gene>
    <name evidence="8" type="ORF">HHUSO_G3583</name>
</gene>
<dbReference type="InterPro" id="IPR051982">
    <property type="entry name" value="CiliaryAsmbly_MitoImport"/>
</dbReference>
<evidence type="ECO:0000256" key="5">
    <source>
        <dbReference type="PROSITE-ProRule" id="PRU00339"/>
    </source>
</evidence>
<evidence type="ECO:0000256" key="3">
    <source>
        <dbReference type="ARBA" id="ARBA00022737"/>
    </source>
</evidence>
<comment type="subcellular location">
    <subcellularLocation>
        <location evidence="1">Cytoplasm</location>
    </subcellularLocation>
</comment>
<dbReference type="PANTHER" id="PTHR45984:SF3">
    <property type="entry name" value="SPERM-ASSOCIATED ANTIGEN 1"/>
    <property type="match status" value="1"/>
</dbReference>
<dbReference type="SMART" id="SM00028">
    <property type="entry name" value="TPR"/>
    <property type="match status" value="9"/>
</dbReference>
<accession>A0ABR1A4K8</accession>
<keyword evidence="2" id="KW-0963">Cytoplasm</keyword>
<feature type="repeat" description="TPR" evidence="5">
    <location>
        <begin position="288"/>
        <end position="321"/>
    </location>
</feature>
<feature type="compositionally biased region" description="Basic and acidic residues" evidence="6">
    <location>
        <begin position="797"/>
        <end position="810"/>
    </location>
</feature>
<evidence type="ECO:0000259" key="7">
    <source>
        <dbReference type="Pfam" id="PF13877"/>
    </source>
</evidence>
<dbReference type="Gene3D" id="1.25.40.10">
    <property type="entry name" value="Tetratricopeptide repeat domain"/>
    <property type="match status" value="3"/>
</dbReference>
<keyword evidence="9" id="KW-1185">Reference proteome</keyword>
<proteinExistence type="predicted"/>
<dbReference type="Pfam" id="PF00515">
    <property type="entry name" value="TPR_1"/>
    <property type="match status" value="1"/>
</dbReference>
<evidence type="ECO:0000256" key="2">
    <source>
        <dbReference type="ARBA" id="ARBA00022490"/>
    </source>
</evidence>
<dbReference type="Pfam" id="PF13174">
    <property type="entry name" value="TPR_6"/>
    <property type="match status" value="1"/>
</dbReference>
<reference evidence="8 9" key="1">
    <citation type="submission" date="2021-05" db="EMBL/GenBank/DDBJ databases">
        <authorList>
            <person name="Zahm M."/>
            <person name="Klopp C."/>
            <person name="Cabau C."/>
            <person name="Kuhl H."/>
            <person name="Suciu R."/>
            <person name="Ciorpac M."/>
            <person name="Holostenco D."/>
            <person name="Gessner J."/>
            <person name="Wuertz S."/>
            <person name="Hohne C."/>
            <person name="Stock M."/>
            <person name="Gislard M."/>
            <person name="Lluch J."/>
            <person name="Milhes M."/>
            <person name="Lampietro C."/>
            <person name="Lopez Roques C."/>
            <person name="Donnadieu C."/>
            <person name="Du K."/>
            <person name="Schartl M."/>
            <person name="Guiguen Y."/>
        </authorList>
    </citation>
    <scope>NUCLEOTIDE SEQUENCE [LARGE SCALE GENOMIC DNA]</scope>
    <source>
        <strain evidence="8">Hh-F2</strain>
        <tissue evidence="8">Blood</tissue>
    </source>
</reference>
<dbReference type="Pfam" id="PF13877">
    <property type="entry name" value="RPAP3_C"/>
    <property type="match status" value="1"/>
</dbReference>
<feature type="region of interest" description="Disordered" evidence="6">
    <location>
        <begin position="766"/>
        <end position="822"/>
    </location>
</feature>
<sequence>MPLPYLTKEFGMETEQVSSMLDLGTTKSYKIPVEHLDYSFIEKCTDVRHLEKILVVLRSGEEGIYPALTEFCEKKIESLDPRSRALRKEKPPATAASFSSDEWREIMCDLKSWSKEINQRETELKHQSVLDNSENVPPVRGSNVFVPSKQNKINKGKTSKNKVVPREYSEWDKFDVEKECAKVEGCNKEKSSPGLINHGLPKIKRKIDTTGLTDKEKNIIANREKDKGNEFFNAKDYEDAVVYYTRSISVIPSVAAYNNRAQAEIKLQHWNNAFNDCEKVLELEPNNMKALLRRATVYKHLGKVKEAADDLKKVLQAEPENVMAKKLLHETEGNKDMQSKKQPKGKRILIQEVEDLDDETETESCLLVGGESAAEKGEMGNAQRKFTGRGDGGPQTEEKSPSTAKKAQTKRGSSEKGSYQGAKEQGQVNEFQRNESYAGDQTSPSSSGTDSSRPDVPVDSGALPPDIARLKSQGNELFKSGQFSEALLKYTQAISDFTEAEIDSPGDLSILYSNRAACFLKDGNCSDCIQDSTRALELQPFSVKPLLRRAMAYESLERYRQAYVDYKTVLQIDSGVQSANDSVNRITRLLIDQDGHNWREKLPDIPAVPLSAQQNRWEGTSANYEQTQQKTKGSGGSKPVQDTGKKTEALFLSHKQEGNDFVKKGQYKDALGKYTECLKLKSSECAIYTNRALCNLKLNQYEEAKQDCDSALQLEPSNMKAFYRRAMAHKGLQNYAYCMDDLKEVLRLDPKVAEAEKELQEAAELFSKQSVAPDSQEKQRKKIQIQEVNDSDEEETENTRDKSDGKEVNRHVGTGDNQINHCGSENMFPLQPTNAYEFGQALNAVKSKEDIAACAKLLCSVEPENLPSLMSNKLEVDSFTIIIQALDNHLLQKDPTLVYRHLVHLHEAERFKMVSLLLGKTEKEQVKQLFDHLSTVESVQFTSDDIQNLAKHYLF</sequence>
<feature type="region of interest" description="Disordered" evidence="6">
    <location>
        <begin position="327"/>
        <end position="467"/>
    </location>
</feature>
<evidence type="ECO:0000313" key="8">
    <source>
        <dbReference type="EMBL" id="KAK6491500.1"/>
    </source>
</evidence>
<feature type="compositionally biased region" description="Polar residues" evidence="6">
    <location>
        <begin position="426"/>
        <end position="435"/>
    </location>
</feature>
<feature type="repeat" description="TPR" evidence="5">
    <location>
        <begin position="254"/>
        <end position="287"/>
    </location>
</feature>
<evidence type="ECO:0000256" key="4">
    <source>
        <dbReference type="ARBA" id="ARBA00022803"/>
    </source>
</evidence>
<name>A0ABR1A4K8_HUSHU</name>
<comment type="caution">
    <text evidence="8">The sequence shown here is derived from an EMBL/GenBank/DDBJ whole genome shotgun (WGS) entry which is preliminary data.</text>
</comment>
<dbReference type="EMBL" id="JAHFZB010000003">
    <property type="protein sequence ID" value="KAK6491500.1"/>
    <property type="molecule type" value="Genomic_DNA"/>
</dbReference>